<dbReference type="PANTHER" id="PTHR13078">
    <property type="entry name" value="PEROXISOMAL MULTIFUNCTIONAL ENZYME TYPE 2-RELATED"/>
    <property type="match status" value="1"/>
</dbReference>
<dbReference type="GO" id="GO:0016853">
    <property type="term" value="F:isomerase activity"/>
    <property type="evidence" value="ECO:0007669"/>
    <property type="project" value="UniProtKB-KW"/>
</dbReference>
<proteinExistence type="predicted"/>
<gene>
    <name evidence="3" type="ORF">BCV72DRAFT_213379</name>
</gene>
<dbReference type="Pfam" id="PF22622">
    <property type="entry name" value="MFE-2_hydrat-2_N"/>
    <property type="match status" value="1"/>
</dbReference>
<dbReference type="AlphaFoldDB" id="A0A1X0QUG8"/>
<feature type="domain" description="MaoC-like" evidence="1">
    <location>
        <begin position="178"/>
        <end position="282"/>
    </location>
</feature>
<dbReference type="GO" id="GO:0005777">
    <property type="term" value="C:peroxisome"/>
    <property type="evidence" value="ECO:0007669"/>
    <property type="project" value="TreeGrafter"/>
</dbReference>
<dbReference type="InterPro" id="IPR002539">
    <property type="entry name" value="MaoC-like_dom"/>
</dbReference>
<name>A0A1X0QUG8_RHIZD</name>
<dbReference type="GO" id="GO:0006635">
    <property type="term" value="P:fatty acid beta-oxidation"/>
    <property type="evidence" value="ECO:0007669"/>
    <property type="project" value="TreeGrafter"/>
</dbReference>
<dbReference type="Gene3D" id="3.10.129.10">
    <property type="entry name" value="Hotdog Thioesterase"/>
    <property type="match status" value="2"/>
</dbReference>
<dbReference type="Pfam" id="PF01575">
    <property type="entry name" value="MaoC_dehydratas"/>
    <property type="match status" value="1"/>
</dbReference>
<dbReference type="PANTHER" id="PTHR13078:SF57">
    <property type="entry name" value="DEHYDRATASE, PUTATIVE (AFU_ORTHOLOGUE AFUA_5G00640)-RELATED"/>
    <property type="match status" value="1"/>
</dbReference>
<evidence type="ECO:0000313" key="3">
    <source>
        <dbReference type="EMBL" id="ORE03368.1"/>
    </source>
</evidence>
<dbReference type="VEuPathDB" id="FungiDB:BCV72DRAFT_213379"/>
<dbReference type="InterPro" id="IPR029069">
    <property type="entry name" value="HotDog_dom_sf"/>
</dbReference>
<dbReference type="InterPro" id="IPR054357">
    <property type="entry name" value="MFE-2_N"/>
</dbReference>
<feature type="domain" description="Peroxisomal multifunctional enzyme type 2-like N-terminal" evidence="2">
    <location>
        <begin position="26"/>
        <end position="161"/>
    </location>
</feature>
<protein>
    <submittedName>
        <fullName evidence="3">Thioesterase/thiol ester dehydrase-isomerase</fullName>
    </submittedName>
</protein>
<accession>A0A1X0QUG8</accession>
<dbReference type="OrthoDB" id="60204at2759"/>
<dbReference type="GO" id="GO:0003857">
    <property type="term" value="F:(3S)-3-hydroxyacyl-CoA dehydrogenase (NAD+) activity"/>
    <property type="evidence" value="ECO:0007669"/>
    <property type="project" value="TreeGrafter"/>
</dbReference>
<evidence type="ECO:0000259" key="2">
    <source>
        <dbReference type="Pfam" id="PF22622"/>
    </source>
</evidence>
<dbReference type="CDD" id="cd03448">
    <property type="entry name" value="HDE_HSD"/>
    <property type="match status" value="1"/>
</dbReference>
<dbReference type="GO" id="GO:0004300">
    <property type="term" value="F:enoyl-CoA hydratase activity"/>
    <property type="evidence" value="ECO:0007669"/>
    <property type="project" value="TreeGrafter"/>
</dbReference>
<dbReference type="EMBL" id="KV922006">
    <property type="protein sequence ID" value="ORE03368.1"/>
    <property type="molecule type" value="Genomic_DNA"/>
</dbReference>
<keyword evidence="3" id="KW-0413">Isomerase</keyword>
<sequence length="315" mass="35038">MPVEGFKVDVEKAVGHVFKTEKVACNKRDYLLYALGVGVKEDELQYLYELRKDFAPLPTYPLVLILKGDSYDVNLFQERVQSGDKLPGMPPYDPNKIVHGEQSLEVITPFPVNGGRFNTRKTCTGVYDKGSGMVIETTIDILDEQDKVHYSRMVSKSFVRGYGGWNGPKGPKGTSYTPPKRNPDAVETFATQPNQALLYRLSGDYNPLHADTELAPRVGFPKPILHGLCTYGACGHAIIKSLANNDPYRFKSIEARFASPVFPGETVEIYMWKTPSNDAKTEGVIFVAKVKERDVVVVSNGYAVLYKDSQNASKL</sequence>
<organism evidence="3">
    <name type="scientific">Rhizopus microsporus var. microsporus</name>
    <dbReference type="NCBI Taxonomy" id="86635"/>
    <lineage>
        <taxon>Eukaryota</taxon>
        <taxon>Fungi</taxon>
        <taxon>Fungi incertae sedis</taxon>
        <taxon>Mucoromycota</taxon>
        <taxon>Mucoromycotina</taxon>
        <taxon>Mucoromycetes</taxon>
        <taxon>Mucorales</taxon>
        <taxon>Mucorineae</taxon>
        <taxon>Rhizopodaceae</taxon>
        <taxon>Rhizopus</taxon>
    </lineage>
</organism>
<reference evidence="3" key="1">
    <citation type="journal article" date="2016" name="Proc. Natl. Acad. Sci. U.S.A.">
        <title>Lipid metabolic changes in an early divergent fungus govern the establishment of a mutualistic symbiosis with endobacteria.</title>
        <authorList>
            <person name="Lastovetsky O.A."/>
            <person name="Gaspar M.L."/>
            <person name="Mondo S.J."/>
            <person name="LaButti K.M."/>
            <person name="Sandor L."/>
            <person name="Grigoriev I.V."/>
            <person name="Henry S.A."/>
            <person name="Pawlowska T.E."/>
        </authorList>
    </citation>
    <scope>NUCLEOTIDE SEQUENCE [LARGE SCALE GENOMIC DNA]</scope>
    <source>
        <strain evidence="3">ATCC 52814</strain>
    </source>
</reference>
<dbReference type="Proteomes" id="UP000242414">
    <property type="component" value="Unassembled WGS sequence"/>
</dbReference>
<dbReference type="GO" id="GO:0044594">
    <property type="term" value="F:17-beta-hydroxysteroid dehydrogenase (NAD+) activity"/>
    <property type="evidence" value="ECO:0007669"/>
    <property type="project" value="TreeGrafter"/>
</dbReference>
<dbReference type="SUPFAM" id="SSF54637">
    <property type="entry name" value="Thioesterase/thiol ester dehydrase-isomerase"/>
    <property type="match status" value="2"/>
</dbReference>
<evidence type="ECO:0000259" key="1">
    <source>
        <dbReference type="Pfam" id="PF01575"/>
    </source>
</evidence>